<proteinExistence type="predicted"/>
<protein>
    <submittedName>
        <fullName evidence="7">Sterol desaturase family protein</fullName>
    </submittedName>
</protein>
<dbReference type="RefSeq" id="WP_135617113.1">
    <property type="nucleotide sequence ID" value="NZ_RQFY01000012.1"/>
</dbReference>
<evidence type="ECO:0000313" key="7">
    <source>
        <dbReference type="EMBL" id="TGL28544.1"/>
    </source>
</evidence>
<comment type="caution">
    <text evidence="7">The sequence shown here is derived from an EMBL/GenBank/DDBJ whole genome shotgun (WGS) entry which is preliminary data.</text>
</comment>
<dbReference type="EMBL" id="RQFY01000012">
    <property type="protein sequence ID" value="TGL28544.1"/>
    <property type="molecule type" value="Genomic_DNA"/>
</dbReference>
<dbReference type="InterPro" id="IPR006694">
    <property type="entry name" value="Fatty_acid_hydroxylase"/>
</dbReference>
<comment type="subcellular location">
    <subcellularLocation>
        <location evidence="1">Membrane</location>
    </subcellularLocation>
</comment>
<dbReference type="PANTHER" id="PTHR11863">
    <property type="entry name" value="STEROL DESATURASE"/>
    <property type="match status" value="1"/>
</dbReference>
<evidence type="ECO:0000256" key="2">
    <source>
        <dbReference type="ARBA" id="ARBA00022692"/>
    </source>
</evidence>
<dbReference type="AlphaFoldDB" id="A0A4R9J285"/>
<dbReference type="InterPro" id="IPR050307">
    <property type="entry name" value="Sterol_Desaturase_Related"/>
</dbReference>
<keyword evidence="4 5" id="KW-0472">Membrane</keyword>
<sequence>MSLIRFFIYPVFFLGTSCFYFLFVHSGMEPLYSSFICFSLLALIVFYLEKKFPYEPDWNRNLGDLSADIIHNLVNFLLIFLTYKMIEVLKFKISIPSIWPSELPYFLQIMIAGAFIDLGMYWIHRLSHSFPFLWRLHSVHHSSERLYWLNGEKRHPIHAMLEGSPGVLLVFLLGASSEVVLGWLSVLSFHLMFQHGNINYRAGFLKYIFSVAELHRWHHRKKYRETQVNYGAVFSFWDRMFGSLQNGEGFVRGSQVGLEREIPFPKDYLGQMIEPFK</sequence>
<accession>A0A4R9J285</accession>
<keyword evidence="8" id="KW-1185">Reference proteome</keyword>
<evidence type="ECO:0000313" key="8">
    <source>
        <dbReference type="Proteomes" id="UP000297871"/>
    </source>
</evidence>
<evidence type="ECO:0000256" key="3">
    <source>
        <dbReference type="ARBA" id="ARBA00022989"/>
    </source>
</evidence>
<dbReference type="GO" id="GO:0005506">
    <property type="term" value="F:iron ion binding"/>
    <property type="evidence" value="ECO:0007669"/>
    <property type="project" value="InterPro"/>
</dbReference>
<evidence type="ECO:0000259" key="6">
    <source>
        <dbReference type="Pfam" id="PF04116"/>
    </source>
</evidence>
<evidence type="ECO:0000256" key="4">
    <source>
        <dbReference type="ARBA" id="ARBA00023136"/>
    </source>
</evidence>
<evidence type="ECO:0000256" key="5">
    <source>
        <dbReference type="SAM" id="Phobius"/>
    </source>
</evidence>
<gene>
    <name evidence="7" type="ORF">EHQ52_20000</name>
</gene>
<dbReference type="GO" id="GO:0008610">
    <property type="term" value="P:lipid biosynthetic process"/>
    <property type="evidence" value="ECO:0007669"/>
    <property type="project" value="InterPro"/>
</dbReference>
<feature type="transmembrane region" description="Helical" evidence="5">
    <location>
        <begin position="6"/>
        <end position="24"/>
    </location>
</feature>
<dbReference type="OrthoDB" id="9770329at2"/>
<evidence type="ECO:0000256" key="1">
    <source>
        <dbReference type="ARBA" id="ARBA00004370"/>
    </source>
</evidence>
<keyword evidence="2 5" id="KW-0812">Transmembrane</keyword>
<feature type="domain" description="Fatty acid hydroxylase" evidence="6">
    <location>
        <begin position="111"/>
        <end position="243"/>
    </location>
</feature>
<name>A0A4R9J285_9LEPT</name>
<keyword evidence="3 5" id="KW-1133">Transmembrane helix</keyword>
<organism evidence="7 8">
    <name type="scientific">Leptospira koniambonensis</name>
    <dbReference type="NCBI Taxonomy" id="2484950"/>
    <lineage>
        <taxon>Bacteria</taxon>
        <taxon>Pseudomonadati</taxon>
        <taxon>Spirochaetota</taxon>
        <taxon>Spirochaetia</taxon>
        <taxon>Leptospirales</taxon>
        <taxon>Leptospiraceae</taxon>
        <taxon>Leptospira</taxon>
    </lineage>
</organism>
<feature type="transmembrane region" description="Helical" evidence="5">
    <location>
        <begin position="168"/>
        <end position="193"/>
    </location>
</feature>
<dbReference type="PROSITE" id="PS51257">
    <property type="entry name" value="PROKAR_LIPOPROTEIN"/>
    <property type="match status" value="1"/>
</dbReference>
<dbReference type="Pfam" id="PF04116">
    <property type="entry name" value="FA_hydroxylase"/>
    <property type="match status" value="1"/>
</dbReference>
<reference evidence="7" key="1">
    <citation type="journal article" date="2019" name="PLoS Negl. Trop. Dis.">
        <title>Revisiting the worldwide diversity of Leptospira species in the environment.</title>
        <authorList>
            <person name="Vincent A.T."/>
            <person name="Schiettekatte O."/>
            <person name="Bourhy P."/>
            <person name="Veyrier F.J."/>
            <person name="Picardeau M."/>
        </authorList>
    </citation>
    <scope>NUCLEOTIDE SEQUENCE [LARGE SCALE GENOMIC DNA]</scope>
    <source>
        <strain evidence="7">201800265</strain>
    </source>
</reference>
<dbReference type="GO" id="GO:0016491">
    <property type="term" value="F:oxidoreductase activity"/>
    <property type="evidence" value="ECO:0007669"/>
    <property type="project" value="InterPro"/>
</dbReference>
<dbReference type="GO" id="GO:0016020">
    <property type="term" value="C:membrane"/>
    <property type="evidence" value="ECO:0007669"/>
    <property type="project" value="UniProtKB-SubCell"/>
</dbReference>
<feature type="transmembrane region" description="Helical" evidence="5">
    <location>
        <begin position="69"/>
        <end position="86"/>
    </location>
</feature>
<feature type="transmembrane region" description="Helical" evidence="5">
    <location>
        <begin position="31"/>
        <end position="49"/>
    </location>
</feature>
<dbReference type="Proteomes" id="UP000297871">
    <property type="component" value="Unassembled WGS sequence"/>
</dbReference>
<feature type="transmembrane region" description="Helical" evidence="5">
    <location>
        <begin position="106"/>
        <end position="124"/>
    </location>
</feature>